<keyword evidence="3" id="KW-1185">Reference proteome</keyword>
<dbReference type="PANTHER" id="PTHR31876">
    <property type="entry name" value="COV-LIKE PROTEIN 1"/>
    <property type="match status" value="1"/>
</dbReference>
<evidence type="ECO:0008006" key="4">
    <source>
        <dbReference type="Google" id="ProtNLM"/>
    </source>
</evidence>
<organism evidence="2 3">
    <name type="scientific">Methylobrevis pamukkalensis</name>
    <dbReference type="NCBI Taxonomy" id="1439726"/>
    <lineage>
        <taxon>Bacteria</taxon>
        <taxon>Pseudomonadati</taxon>
        <taxon>Pseudomonadota</taxon>
        <taxon>Alphaproteobacteria</taxon>
        <taxon>Hyphomicrobiales</taxon>
        <taxon>Pleomorphomonadaceae</taxon>
        <taxon>Methylobrevis</taxon>
    </lineage>
</organism>
<dbReference type="AlphaFoldDB" id="A0A1E3H3S1"/>
<name>A0A1E3H3S1_9HYPH</name>
<dbReference type="InterPro" id="IPR007462">
    <property type="entry name" value="COV1-like"/>
</dbReference>
<evidence type="ECO:0000256" key="1">
    <source>
        <dbReference type="SAM" id="Phobius"/>
    </source>
</evidence>
<dbReference type="RefSeq" id="WP_141703638.1">
    <property type="nucleotide sequence ID" value="NZ_MCRJ01000050.1"/>
</dbReference>
<keyword evidence="1" id="KW-0472">Membrane</keyword>
<reference evidence="2 3" key="1">
    <citation type="submission" date="2016-07" db="EMBL/GenBank/DDBJ databases">
        <title>Draft Genome Sequence of Methylobrevis pamukkalensis PK2.</title>
        <authorList>
            <person name="Vasilenko O.V."/>
            <person name="Doronina N.V."/>
            <person name="Shmareva M.N."/>
            <person name="Tarlachkov S.V."/>
            <person name="Mustakhimov I."/>
            <person name="Trotsenko Y.A."/>
        </authorList>
    </citation>
    <scope>NUCLEOTIDE SEQUENCE [LARGE SCALE GENOMIC DNA]</scope>
    <source>
        <strain evidence="2 3">PK2</strain>
    </source>
</reference>
<protein>
    <recommendedName>
        <fullName evidence="4">DUF502 domain-containing protein</fullName>
    </recommendedName>
</protein>
<feature type="transmembrane region" description="Helical" evidence="1">
    <location>
        <begin position="7"/>
        <end position="33"/>
    </location>
</feature>
<gene>
    <name evidence="2" type="ORF">A6302_02239</name>
</gene>
<keyword evidence="1" id="KW-0812">Transmembrane</keyword>
<evidence type="ECO:0000313" key="2">
    <source>
        <dbReference type="EMBL" id="ODN70436.1"/>
    </source>
</evidence>
<dbReference type="EMBL" id="MCRJ01000050">
    <property type="protein sequence ID" value="ODN70436.1"/>
    <property type="molecule type" value="Genomic_DNA"/>
</dbReference>
<proteinExistence type="predicted"/>
<sequence length="221" mass="24425">MVTRLRNYFLTGLIVAGPAGITLYLSWSLINWIDGWVKPYIPRAYSPDTYLPFPIPGFGLLVALLMITLIGFLTANIAGRTLVNWGERVLGRMPIVRNLYKGLKQIFETVFSEGGNSFKRAAIIEYPRKGVWSIVFVAVPAGGEVAERLQDDDMICVFVPTTPNPTSGYLLFVPQSEMIMLDMSVEDAAKLIISAGLVTPEMVKPKAAMPVQPTPRLHEPV</sequence>
<evidence type="ECO:0000313" key="3">
    <source>
        <dbReference type="Proteomes" id="UP000094622"/>
    </source>
</evidence>
<feature type="transmembrane region" description="Helical" evidence="1">
    <location>
        <begin position="53"/>
        <end position="78"/>
    </location>
</feature>
<keyword evidence="1" id="KW-1133">Transmembrane helix</keyword>
<dbReference type="PANTHER" id="PTHR31876:SF26">
    <property type="entry name" value="PROTEIN LIKE COV 2"/>
    <property type="match status" value="1"/>
</dbReference>
<dbReference type="OrthoDB" id="9780267at2"/>
<accession>A0A1E3H3S1</accession>
<comment type="caution">
    <text evidence="2">The sequence shown here is derived from an EMBL/GenBank/DDBJ whole genome shotgun (WGS) entry which is preliminary data.</text>
</comment>
<dbReference type="Pfam" id="PF04367">
    <property type="entry name" value="DUF502"/>
    <property type="match status" value="1"/>
</dbReference>
<dbReference type="Proteomes" id="UP000094622">
    <property type="component" value="Unassembled WGS sequence"/>
</dbReference>